<protein>
    <recommendedName>
        <fullName evidence="3">BTB domain-containing protein</fullName>
    </recommendedName>
</protein>
<dbReference type="Proteomes" id="UP000663853">
    <property type="component" value="Unassembled WGS sequence"/>
</dbReference>
<gene>
    <name evidence="1" type="ORF">RDB_LOCUS4304</name>
</gene>
<proteinExistence type="predicted"/>
<evidence type="ECO:0000313" key="1">
    <source>
        <dbReference type="EMBL" id="CAE6414191.1"/>
    </source>
</evidence>
<evidence type="ECO:0008006" key="3">
    <source>
        <dbReference type="Google" id="ProtNLM"/>
    </source>
</evidence>
<dbReference type="AlphaFoldDB" id="A0A8H2WZN7"/>
<dbReference type="EMBL" id="CAJMXA010000069">
    <property type="protein sequence ID" value="CAE6414191.1"/>
    <property type="molecule type" value="Genomic_DNA"/>
</dbReference>
<evidence type="ECO:0000313" key="2">
    <source>
        <dbReference type="Proteomes" id="UP000663853"/>
    </source>
</evidence>
<reference evidence="1" key="1">
    <citation type="submission" date="2021-01" db="EMBL/GenBank/DDBJ databases">
        <authorList>
            <person name="Kaushik A."/>
        </authorList>
    </citation>
    <scope>NUCLEOTIDE SEQUENCE</scope>
    <source>
        <strain evidence="1">AG6-10EEA</strain>
    </source>
</reference>
<comment type="caution">
    <text evidence="1">The sequence shown here is derived from an EMBL/GenBank/DDBJ whole genome shotgun (WGS) entry which is preliminary data.</text>
</comment>
<accession>A0A8H2WZN7</accession>
<sequence>MRPHNFRTQRVKQAYAVNIRRVVQVKRTVPTYPQDPEYYLNGGDTVLLIEGVLFKINVSILAPTMGPQDYSHRSCVGLLVGGRDQPTVGSGASRFDPIVVPEIKAQQFRHLLLALLGRPGDPEYMDLLTGARDTLRHTKEAFLKYLDIGYLASRLRIQTLAGWAQEQLSLIFDSTSRVAENIWGADTLLQLATLAVSANEEFHCKTHVFLRYSLSPWTVPSINLYSEFLVDRYVSLYKDPAVFATSKELFGWVFLFIISLGHDSPTWLEQLDRGDRLVLYAAEVEMTSLRNYRYLDVAWLVPHDHTRWYLDMCCDTCWKHCETIWDSSFDKVGLLNSSVPLEDIRMLLLLPRFRQTFTKAARSSQWPCKAQCGERVLASIDGKITRLCAQMSMVYEDLLQHA</sequence>
<organism evidence="1 2">
    <name type="scientific">Rhizoctonia solani</name>
    <dbReference type="NCBI Taxonomy" id="456999"/>
    <lineage>
        <taxon>Eukaryota</taxon>
        <taxon>Fungi</taxon>
        <taxon>Dikarya</taxon>
        <taxon>Basidiomycota</taxon>
        <taxon>Agaricomycotina</taxon>
        <taxon>Agaricomycetes</taxon>
        <taxon>Cantharellales</taxon>
        <taxon>Ceratobasidiaceae</taxon>
        <taxon>Rhizoctonia</taxon>
    </lineage>
</organism>
<name>A0A8H2WZN7_9AGAM</name>